<sequence length="54" mass="5592">MSAWRSATMKARWWWSVLLAALLGASAVAHACDSYAPSGSQSGSGDATQGKSGY</sequence>
<proteinExistence type="predicted"/>
<organism evidence="3 4">
    <name type="scientific">Burkholderia stabilis</name>
    <dbReference type="NCBI Taxonomy" id="95485"/>
    <lineage>
        <taxon>Bacteria</taxon>
        <taxon>Pseudomonadati</taxon>
        <taxon>Pseudomonadota</taxon>
        <taxon>Betaproteobacteria</taxon>
        <taxon>Burkholderiales</taxon>
        <taxon>Burkholderiaceae</taxon>
        <taxon>Burkholderia</taxon>
        <taxon>Burkholderia cepacia complex</taxon>
    </lineage>
</organism>
<protein>
    <recommendedName>
        <fullName evidence="5">Lipoprotein</fullName>
    </recommendedName>
</protein>
<accession>A0A1Y1BLM1</accession>
<gene>
    <name evidence="3" type="ORF">BSFP_012520</name>
</gene>
<evidence type="ECO:0000313" key="4">
    <source>
        <dbReference type="Proteomes" id="UP000218432"/>
    </source>
</evidence>
<evidence type="ECO:0008006" key="5">
    <source>
        <dbReference type="Google" id="ProtNLM"/>
    </source>
</evidence>
<dbReference type="EMBL" id="AP018111">
    <property type="protein sequence ID" value="BAX58437.1"/>
    <property type="molecule type" value="Genomic_DNA"/>
</dbReference>
<evidence type="ECO:0000256" key="2">
    <source>
        <dbReference type="SAM" id="SignalP"/>
    </source>
</evidence>
<name>A0A1Y1BLM1_9BURK</name>
<feature type="region of interest" description="Disordered" evidence="1">
    <location>
        <begin position="35"/>
        <end position="54"/>
    </location>
</feature>
<feature type="chain" id="PRO_5012033373" description="Lipoprotein" evidence="2">
    <location>
        <begin position="32"/>
        <end position="54"/>
    </location>
</feature>
<dbReference type="Proteomes" id="UP000218432">
    <property type="component" value="Chromosome 1"/>
</dbReference>
<feature type="compositionally biased region" description="Polar residues" evidence="1">
    <location>
        <begin position="37"/>
        <end position="54"/>
    </location>
</feature>
<reference evidence="3 4" key="1">
    <citation type="journal article" date="2017" name="Genome Announc.">
        <title>Complete Genome Sequence of Burkholderia stabilis FERMP-21014.</title>
        <authorList>
            <person name="Konishi K."/>
            <person name="Kumagai T."/>
            <person name="Sakasegawa S."/>
            <person name="Tamura T."/>
        </authorList>
    </citation>
    <scope>NUCLEOTIDE SEQUENCE [LARGE SCALE GENOMIC DNA]</scope>
    <source>
        <strain evidence="3 4">FERMP-21014</strain>
    </source>
</reference>
<evidence type="ECO:0000256" key="1">
    <source>
        <dbReference type="SAM" id="MobiDB-lite"/>
    </source>
</evidence>
<keyword evidence="2" id="KW-0732">Signal</keyword>
<evidence type="ECO:0000313" key="3">
    <source>
        <dbReference type="EMBL" id="BAX58437.1"/>
    </source>
</evidence>
<feature type="signal peptide" evidence="2">
    <location>
        <begin position="1"/>
        <end position="31"/>
    </location>
</feature>
<dbReference type="AlphaFoldDB" id="A0A1Y1BLM1"/>